<feature type="domain" description="Endonuclease/exonuclease/phosphatase" evidence="1">
    <location>
        <begin position="97"/>
        <end position="212"/>
    </location>
</feature>
<comment type="caution">
    <text evidence="2">The sequence shown here is derived from an EMBL/GenBank/DDBJ whole genome shotgun (WGS) entry which is preliminary data.</text>
</comment>
<dbReference type="Proteomes" id="UP000792457">
    <property type="component" value="Unassembled WGS sequence"/>
</dbReference>
<dbReference type="EMBL" id="KZ308270">
    <property type="protein sequence ID" value="KAG8226160.1"/>
    <property type="molecule type" value="Genomic_DNA"/>
</dbReference>
<dbReference type="Gene3D" id="3.60.10.10">
    <property type="entry name" value="Endonuclease/exonuclease/phosphatase"/>
    <property type="match status" value="1"/>
</dbReference>
<dbReference type="GO" id="GO:0003824">
    <property type="term" value="F:catalytic activity"/>
    <property type="evidence" value="ECO:0007669"/>
    <property type="project" value="InterPro"/>
</dbReference>
<proteinExistence type="predicted"/>
<organism evidence="2 3">
    <name type="scientific">Ladona fulva</name>
    <name type="common">Scarce chaser dragonfly</name>
    <name type="synonym">Libellula fulva</name>
    <dbReference type="NCBI Taxonomy" id="123851"/>
    <lineage>
        <taxon>Eukaryota</taxon>
        <taxon>Metazoa</taxon>
        <taxon>Ecdysozoa</taxon>
        <taxon>Arthropoda</taxon>
        <taxon>Hexapoda</taxon>
        <taxon>Insecta</taxon>
        <taxon>Pterygota</taxon>
        <taxon>Palaeoptera</taxon>
        <taxon>Odonata</taxon>
        <taxon>Epiprocta</taxon>
        <taxon>Anisoptera</taxon>
        <taxon>Libelluloidea</taxon>
        <taxon>Libellulidae</taxon>
        <taxon>Ladona</taxon>
    </lineage>
</organism>
<protein>
    <recommendedName>
        <fullName evidence="1">Endonuclease/exonuclease/phosphatase domain-containing protein</fullName>
    </recommendedName>
</protein>
<dbReference type="Pfam" id="PF14529">
    <property type="entry name" value="Exo_endo_phos_2"/>
    <property type="match status" value="1"/>
</dbReference>
<dbReference type="SUPFAM" id="SSF56219">
    <property type="entry name" value="DNase I-like"/>
    <property type="match status" value="1"/>
</dbReference>
<evidence type="ECO:0000313" key="2">
    <source>
        <dbReference type="EMBL" id="KAG8226160.1"/>
    </source>
</evidence>
<evidence type="ECO:0000313" key="3">
    <source>
        <dbReference type="Proteomes" id="UP000792457"/>
    </source>
</evidence>
<accession>A0A8K0NVJ8</accession>
<reference evidence="2" key="2">
    <citation type="submission" date="2017-10" db="EMBL/GenBank/DDBJ databases">
        <title>Ladona fulva Genome sequencing and assembly.</title>
        <authorList>
            <person name="Murali S."/>
            <person name="Richards S."/>
            <person name="Bandaranaike D."/>
            <person name="Bellair M."/>
            <person name="Blankenburg K."/>
            <person name="Chao H."/>
            <person name="Dinh H."/>
            <person name="Doddapaneni H."/>
            <person name="Dugan-Rocha S."/>
            <person name="Elkadiri S."/>
            <person name="Gnanaolivu R."/>
            <person name="Hernandez B."/>
            <person name="Skinner E."/>
            <person name="Javaid M."/>
            <person name="Lee S."/>
            <person name="Li M."/>
            <person name="Ming W."/>
            <person name="Munidasa M."/>
            <person name="Muniz J."/>
            <person name="Nguyen L."/>
            <person name="Hughes D."/>
            <person name="Osuji N."/>
            <person name="Pu L.-L."/>
            <person name="Puazo M."/>
            <person name="Qu C."/>
            <person name="Quiroz J."/>
            <person name="Raj R."/>
            <person name="Weissenberger G."/>
            <person name="Xin Y."/>
            <person name="Zou X."/>
            <person name="Han Y."/>
            <person name="Worley K."/>
            <person name="Muzny D."/>
            <person name="Gibbs R."/>
        </authorList>
    </citation>
    <scope>NUCLEOTIDE SEQUENCE</scope>
    <source>
        <strain evidence="2">Sampled in the wild</strain>
    </source>
</reference>
<dbReference type="InterPro" id="IPR036691">
    <property type="entry name" value="Endo/exonu/phosph_ase_sf"/>
</dbReference>
<name>A0A8K0NVJ8_LADFU</name>
<reference evidence="2" key="1">
    <citation type="submission" date="2013-04" db="EMBL/GenBank/DDBJ databases">
        <authorList>
            <person name="Qu J."/>
            <person name="Murali S.C."/>
            <person name="Bandaranaike D."/>
            <person name="Bellair M."/>
            <person name="Blankenburg K."/>
            <person name="Chao H."/>
            <person name="Dinh H."/>
            <person name="Doddapaneni H."/>
            <person name="Downs B."/>
            <person name="Dugan-Rocha S."/>
            <person name="Elkadiri S."/>
            <person name="Gnanaolivu R.D."/>
            <person name="Hernandez B."/>
            <person name="Javaid M."/>
            <person name="Jayaseelan J.C."/>
            <person name="Lee S."/>
            <person name="Li M."/>
            <person name="Ming W."/>
            <person name="Munidasa M."/>
            <person name="Muniz J."/>
            <person name="Nguyen L."/>
            <person name="Ongeri F."/>
            <person name="Osuji N."/>
            <person name="Pu L.-L."/>
            <person name="Puazo M."/>
            <person name="Qu C."/>
            <person name="Quiroz J."/>
            <person name="Raj R."/>
            <person name="Weissenberger G."/>
            <person name="Xin Y."/>
            <person name="Zou X."/>
            <person name="Han Y."/>
            <person name="Richards S."/>
            <person name="Worley K."/>
            <person name="Muzny D."/>
            <person name="Gibbs R."/>
        </authorList>
    </citation>
    <scope>NUCLEOTIDE SEQUENCE</scope>
    <source>
        <strain evidence="2">Sampled in the wild</strain>
    </source>
</reference>
<dbReference type="InterPro" id="IPR005135">
    <property type="entry name" value="Endo/exonuclease/phosphatase"/>
</dbReference>
<keyword evidence="3" id="KW-1185">Reference proteome</keyword>
<evidence type="ECO:0000259" key="1">
    <source>
        <dbReference type="Pfam" id="PF14529"/>
    </source>
</evidence>
<gene>
    <name evidence="2" type="ORF">J437_LFUL007397</name>
</gene>
<dbReference type="AlphaFoldDB" id="A0A8K0NVJ8"/>
<sequence length="278" mass="32322">MISIAQANLDRSVRVVGEFREKMIEERVEIAMIQEPYIRNNIVKGFGSARVYSVKGVFPWAAVIIINEKLGAMKVNSLTNSNCVCVEILPPTGNRFYAISMYFQFSEHIEEYLMYLRKVKRKLKGEVVIISADANAKSELWGSPKEDSRGALLREVIEMDGWYIANDKRYGPTFDNGRTSSFIDITLTNRKVNTIMVNWEVRGDWITGTHKVITFKVNRTECRQPFINRTDKGNIKFQFHKANWGRYKECLSAEKYCLENISFRNKMDIIEYEKLIRK</sequence>
<dbReference type="OrthoDB" id="6630963at2759"/>